<accession>A0A381T1L7</accession>
<dbReference type="NCBIfam" id="TIGR01317">
    <property type="entry name" value="GOGAT_sm_gam"/>
    <property type="match status" value="1"/>
</dbReference>
<name>A0A381T1L7_9ZZZZ</name>
<dbReference type="InterPro" id="IPR028261">
    <property type="entry name" value="DPD_II"/>
</dbReference>
<dbReference type="Pfam" id="PF14691">
    <property type="entry name" value="Fer4_20"/>
    <property type="match status" value="1"/>
</dbReference>
<dbReference type="Gene3D" id="3.50.50.60">
    <property type="entry name" value="FAD/NAD(P)-binding domain"/>
    <property type="match status" value="2"/>
</dbReference>
<sequence>MDKLTGFTEFARSSVPYRDPLERLKDFSEIFTTPDEIHIKTQGARCMDCGVPFCQSADGCPVDNLIPEWNDLVFRGEWEQALARLEETNNFPEFTGRVCPAPCEGACVLGIIDPAVTIKNIENEIIDRGFVEGWVTPHLPRRRSGRSVAIVGSGPAGLAAADQLNQAGHRVTVYERADRIGGLLTYGIPNMKLDQAVVDRRIDLLRQAEVEFITGVSVGTPARYSSGHVIRILEESGVLVRHIPVSDVRAQYDALLLATGATVPRDLSIPGRALEGIHFAMDFLTRSTQGILEGTEPSLSARDKRVIVIGGGDTGTDCIGTALRQGCRSIVNFELLDQPPTDRPLDNPWPQWPLIYRLEYAHSEAKAKFGADPRSYCVLSQEFIGDDQGRVRGIRTVNVDWSRPTDKAPFSQVPGSEQLWECDLVFLSMGFLGPEHAITDDLDLKYDARSNYQADYGRFQSSEGGVFVAGDCRRGQSLVVWAINEGRGAADAINTYLINSGTSG</sequence>
<dbReference type="GO" id="GO:0006537">
    <property type="term" value="P:glutamate biosynthetic process"/>
    <property type="evidence" value="ECO:0007669"/>
    <property type="project" value="UniProtKB-KW"/>
</dbReference>
<dbReference type="AlphaFoldDB" id="A0A381T1L7"/>
<dbReference type="Gene3D" id="1.10.1060.10">
    <property type="entry name" value="Alpha-helical ferredoxin"/>
    <property type="match status" value="1"/>
</dbReference>
<evidence type="ECO:0000256" key="2">
    <source>
        <dbReference type="ARBA" id="ARBA00023002"/>
    </source>
</evidence>
<dbReference type="SUPFAM" id="SSF46548">
    <property type="entry name" value="alpha-helical ferredoxin"/>
    <property type="match status" value="1"/>
</dbReference>
<dbReference type="PANTHER" id="PTHR43100:SF1">
    <property type="entry name" value="GLUTAMATE SYNTHASE [NADPH] SMALL CHAIN"/>
    <property type="match status" value="1"/>
</dbReference>
<keyword evidence="3" id="KW-0314">Glutamate biosynthesis</keyword>
<comment type="pathway">
    <text evidence="4">Amino-acid biosynthesis.</text>
</comment>
<dbReference type="PANTHER" id="PTHR43100">
    <property type="entry name" value="GLUTAMATE SYNTHASE [NADPH] SMALL CHAIN"/>
    <property type="match status" value="1"/>
</dbReference>
<dbReference type="GO" id="GO:0051536">
    <property type="term" value="F:iron-sulfur cluster binding"/>
    <property type="evidence" value="ECO:0007669"/>
    <property type="project" value="InterPro"/>
</dbReference>
<evidence type="ECO:0000256" key="3">
    <source>
        <dbReference type="ARBA" id="ARBA00023164"/>
    </source>
</evidence>
<evidence type="ECO:0000256" key="1">
    <source>
        <dbReference type="ARBA" id="ARBA00022605"/>
    </source>
</evidence>
<dbReference type="InterPro" id="IPR036188">
    <property type="entry name" value="FAD/NAD-bd_sf"/>
</dbReference>
<evidence type="ECO:0008006" key="8">
    <source>
        <dbReference type="Google" id="ProtNLM"/>
    </source>
</evidence>
<dbReference type="Pfam" id="PF07992">
    <property type="entry name" value="Pyr_redox_2"/>
    <property type="match status" value="1"/>
</dbReference>
<feature type="domain" description="FAD/NAD(P)-binding" evidence="5">
    <location>
        <begin position="147"/>
        <end position="337"/>
    </location>
</feature>
<dbReference type="InterPro" id="IPR009051">
    <property type="entry name" value="Helical_ferredxn"/>
</dbReference>
<protein>
    <recommendedName>
        <fullName evidence="8">4Fe-4S ferredoxin-type domain-containing protein</fullName>
    </recommendedName>
</protein>
<dbReference type="PRINTS" id="PR00419">
    <property type="entry name" value="ADXRDTASE"/>
</dbReference>
<dbReference type="EMBL" id="UINC01003893">
    <property type="protein sequence ID" value="SVA10120.1"/>
    <property type="molecule type" value="Genomic_DNA"/>
</dbReference>
<evidence type="ECO:0000256" key="4">
    <source>
        <dbReference type="ARBA" id="ARBA00029440"/>
    </source>
</evidence>
<keyword evidence="1" id="KW-0028">Amino-acid biosynthesis</keyword>
<gene>
    <name evidence="7" type="ORF">METZ01_LOCUS62974</name>
</gene>
<feature type="domain" description="Dihydroprymidine dehydrogenase" evidence="6">
    <location>
        <begin position="24"/>
        <end position="129"/>
    </location>
</feature>
<dbReference type="SUPFAM" id="SSF51971">
    <property type="entry name" value="Nucleotide-binding domain"/>
    <property type="match status" value="1"/>
</dbReference>
<evidence type="ECO:0000259" key="6">
    <source>
        <dbReference type="Pfam" id="PF14691"/>
    </source>
</evidence>
<proteinExistence type="predicted"/>
<dbReference type="GO" id="GO:0016639">
    <property type="term" value="F:oxidoreductase activity, acting on the CH-NH2 group of donors, NAD or NADP as acceptor"/>
    <property type="evidence" value="ECO:0007669"/>
    <property type="project" value="InterPro"/>
</dbReference>
<reference evidence="7" key="1">
    <citation type="submission" date="2018-05" db="EMBL/GenBank/DDBJ databases">
        <authorList>
            <person name="Lanie J.A."/>
            <person name="Ng W.-L."/>
            <person name="Kazmierczak K.M."/>
            <person name="Andrzejewski T.M."/>
            <person name="Davidsen T.M."/>
            <person name="Wayne K.J."/>
            <person name="Tettelin H."/>
            <person name="Glass J.I."/>
            <person name="Rusch D."/>
            <person name="Podicherti R."/>
            <person name="Tsui H.-C.T."/>
            <person name="Winkler M.E."/>
        </authorList>
    </citation>
    <scope>NUCLEOTIDE SEQUENCE</scope>
</reference>
<dbReference type="InterPro" id="IPR006005">
    <property type="entry name" value="Glut_synth_ssu1"/>
</dbReference>
<evidence type="ECO:0000313" key="7">
    <source>
        <dbReference type="EMBL" id="SVA10120.1"/>
    </source>
</evidence>
<dbReference type="InterPro" id="IPR023753">
    <property type="entry name" value="FAD/NAD-binding_dom"/>
</dbReference>
<organism evidence="7">
    <name type="scientific">marine metagenome</name>
    <dbReference type="NCBI Taxonomy" id="408172"/>
    <lineage>
        <taxon>unclassified sequences</taxon>
        <taxon>metagenomes</taxon>
        <taxon>ecological metagenomes</taxon>
    </lineage>
</organism>
<dbReference type="InterPro" id="IPR051394">
    <property type="entry name" value="Glutamate_Synthase"/>
</dbReference>
<evidence type="ECO:0000259" key="5">
    <source>
        <dbReference type="Pfam" id="PF07992"/>
    </source>
</evidence>
<keyword evidence="2" id="KW-0560">Oxidoreductase</keyword>